<organism evidence="2 3">
    <name type="scientific">Aureliella helgolandensis</name>
    <dbReference type="NCBI Taxonomy" id="2527968"/>
    <lineage>
        <taxon>Bacteria</taxon>
        <taxon>Pseudomonadati</taxon>
        <taxon>Planctomycetota</taxon>
        <taxon>Planctomycetia</taxon>
        <taxon>Pirellulales</taxon>
        <taxon>Pirellulaceae</taxon>
        <taxon>Aureliella</taxon>
    </lineage>
</organism>
<proteinExistence type="predicted"/>
<dbReference type="OrthoDB" id="264135at2"/>
<dbReference type="InterPro" id="IPR012902">
    <property type="entry name" value="N_methyl_site"/>
</dbReference>
<dbReference type="RefSeq" id="WP_145087120.1">
    <property type="nucleotide sequence ID" value="NZ_CP036298.1"/>
</dbReference>
<name>A0A518G627_9BACT</name>
<dbReference type="InterPro" id="IPR027558">
    <property type="entry name" value="Pre_pil_HX9DG_C"/>
</dbReference>
<dbReference type="NCBIfam" id="TIGR04294">
    <property type="entry name" value="pre_pil_HX9DG"/>
    <property type="match status" value="1"/>
</dbReference>
<dbReference type="Proteomes" id="UP000318017">
    <property type="component" value="Chromosome"/>
</dbReference>
<protein>
    <recommendedName>
        <fullName evidence="1">DUF1559 domain-containing protein</fullName>
    </recommendedName>
</protein>
<dbReference type="Pfam" id="PF07596">
    <property type="entry name" value="SBP_bac_10"/>
    <property type="match status" value="1"/>
</dbReference>
<feature type="domain" description="DUF1559" evidence="1">
    <location>
        <begin position="33"/>
        <end position="344"/>
    </location>
</feature>
<reference evidence="2 3" key="1">
    <citation type="submission" date="2019-02" db="EMBL/GenBank/DDBJ databases">
        <title>Deep-cultivation of Planctomycetes and their phenomic and genomic characterization uncovers novel biology.</title>
        <authorList>
            <person name="Wiegand S."/>
            <person name="Jogler M."/>
            <person name="Boedeker C."/>
            <person name="Pinto D."/>
            <person name="Vollmers J."/>
            <person name="Rivas-Marin E."/>
            <person name="Kohn T."/>
            <person name="Peeters S.H."/>
            <person name="Heuer A."/>
            <person name="Rast P."/>
            <person name="Oberbeckmann S."/>
            <person name="Bunk B."/>
            <person name="Jeske O."/>
            <person name="Meyerdierks A."/>
            <person name="Storesund J.E."/>
            <person name="Kallscheuer N."/>
            <person name="Luecker S."/>
            <person name="Lage O.M."/>
            <person name="Pohl T."/>
            <person name="Merkel B.J."/>
            <person name="Hornburger P."/>
            <person name="Mueller R.-W."/>
            <person name="Bruemmer F."/>
            <person name="Labrenz M."/>
            <person name="Spormann A.M."/>
            <person name="Op den Camp H."/>
            <person name="Overmann J."/>
            <person name="Amann R."/>
            <person name="Jetten M.S.M."/>
            <person name="Mascher T."/>
            <person name="Medema M.H."/>
            <person name="Devos D.P."/>
            <person name="Kaster A.-K."/>
            <person name="Ovreas L."/>
            <person name="Rohde M."/>
            <person name="Galperin M.Y."/>
            <person name="Jogler C."/>
        </authorList>
    </citation>
    <scope>NUCLEOTIDE SEQUENCE [LARGE SCALE GENOMIC DNA]</scope>
    <source>
        <strain evidence="2 3">Q31a</strain>
    </source>
</reference>
<accession>A0A518G627</accession>
<evidence type="ECO:0000259" key="1">
    <source>
        <dbReference type="Pfam" id="PF07596"/>
    </source>
</evidence>
<evidence type="ECO:0000313" key="2">
    <source>
        <dbReference type="EMBL" id="QDV24038.1"/>
    </source>
</evidence>
<sequence length="363" mass="38782">MMSHPKRGFTLVELLVVIAIIGILVGLLLPAVQAAREAARRMQCSNNLKQLGLSAHNFESAMRYFPPRTHTTVLPNASGVPTTYSSEATAQVLLLPYLEQGNKANLFDHNYNVNSDQPIAPSIPAKTGANALARATDVPTFLCPSDPSSATYPSGSGPAAGRQNYMACIGGANLRGGLAIDGIFAKPNASSGQQLKGPRIGEITDGTSNTAMFSEVQRGSLVYNATNQYDHTTMFNSTSAFGAVELLDGRSVPQCLPGGNSTTSSWLRYTGQQYYRALPINFVYTHTLPPNWNRRASSLDSQRYNCGTTSFVTQHIAASSTHTGGVTTCFADGSVRFVSESVDFAVWQATGSRSNGEVNVVQD</sequence>
<dbReference type="PANTHER" id="PTHR30093:SF2">
    <property type="entry name" value="TYPE II SECRETION SYSTEM PROTEIN H"/>
    <property type="match status" value="1"/>
</dbReference>
<dbReference type="PROSITE" id="PS00409">
    <property type="entry name" value="PROKAR_NTER_METHYL"/>
    <property type="match status" value="1"/>
</dbReference>
<dbReference type="PANTHER" id="PTHR30093">
    <property type="entry name" value="GENERAL SECRETION PATHWAY PROTEIN G"/>
    <property type="match status" value="1"/>
</dbReference>
<dbReference type="NCBIfam" id="TIGR02532">
    <property type="entry name" value="IV_pilin_GFxxxE"/>
    <property type="match status" value="1"/>
</dbReference>
<evidence type="ECO:0000313" key="3">
    <source>
        <dbReference type="Proteomes" id="UP000318017"/>
    </source>
</evidence>
<dbReference type="InterPro" id="IPR045584">
    <property type="entry name" value="Pilin-like"/>
</dbReference>
<keyword evidence="3" id="KW-1185">Reference proteome</keyword>
<dbReference type="AlphaFoldDB" id="A0A518G627"/>
<dbReference type="Gene3D" id="3.30.700.10">
    <property type="entry name" value="Glycoprotein, Type 4 Pilin"/>
    <property type="match status" value="1"/>
</dbReference>
<dbReference type="EMBL" id="CP036298">
    <property type="protein sequence ID" value="QDV24038.1"/>
    <property type="molecule type" value="Genomic_DNA"/>
</dbReference>
<dbReference type="Pfam" id="PF07963">
    <property type="entry name" value="N_methyl"/>
    <property type="match status" value="1"/>
</dbReference>
<dbReference type="KEGG" id="ahel:Q31a_23510"/>
<gene>
    <name evidence="2" type="ORF">Q31a_23510</name>
</gene>
<dbReference type="SUPFAM" id="SSF54523">
    <property type="entry name" value="Pili subunits"/>
    <property type="match status" value="1"/>
</dbReference>
<dbReference type="InterPro" id="IPR011453">
    <property type="entry name" value="DUF1559"/>
</dbReference>